<evidence type="ECO:0000313" key="3">
    <source>
        <dbReference type="Proteomes" id="UP001628193"/>
    </source>
</evidence>
<gene>
    <name evidence="2" type="ORF">SIID45300_00157</name>
</gene>
<feature type="transmembrane region" description="Helical" evidence="1">
    <location>
        <begin position="260"/>
        <end position="282"/>
    </location>
</feature>
<keyword evidence="1" id="KW-0812">Transmembrane</keyword>
<protein>
    <recommendedName>
        <fullName evidence="4">Peptidase M50</fullName>
    </recommendedName>
</protein>
<keyword evidence="1" id="KW-0472">Membrane</keyword>
<proteinExistence type="predicted"/>
<sequence length="722" mass="80263">MNLEDAGGRIFSDAWHRVAGVHVQLRASVGAHRQFFRGEPWVILRDKFSNNWFRISPDAYAFLCRLDHGRSVDEAWNESLAADPKRALTQEEVVQLLGQLNLSNLLQYDRSDSAASLFERMSKRKKGETRALLMGFLSIKIPLYDPDRMLEKAMPWIRRIYSPVGLVFYLVLLLAGGKALMEESSRLFEQGSGMLAPSNLGLLYIGFLISKMLHEFSHAAVCKYFGGEVHRLGVMLLIFAPMPYVDATAAWGFRQRSQRILVGLAGVVAELAFAAGAALVWANTAPGTLNALAYNVIFVASVSTLLFNMNPLMRFDGYHILVDALEVPNLYQRSREQLRYLGERFILQLPHAQPAARTATESWLLPTFGLLSMVYWLLLMFNIMLFIAGEYFELGVVLAILLFFMSLLLPLFKFVKYLMISPNLGHYRSHAVGVSVGIAVVATGVLGLLPAPDRIRVMGVVQAGQSRQLHVESEGFFTELLAHPGAVVQQGQPLLRLSNPDLDLEIRVARMQLMQLKAQEIQAIAGAVADLTPIHRQKQTAEKTLATLQGRKEGLLVVAPVSGIWSASELDASRGQWLGRGASAGTIVNQDSWRFVAVLPQVASHAFEDTIQYTEVRLRGQEEINLQAQATVVMPFEQGQLPSRALGMAGGGEIAVSNTDSSGLTAAESFFRIESVLSVDPQSHVRLAHGRVGTMRLTLSDRPLFAQWERKLRQLFQRRFHV</sequence>
<comment type="caution">
    <text evidence="2">The sequence shown here is derived from an EMBL/GenBank/DDBJ whole genome shotgun (WGS) entry which is preliminary data.</text>
</comment>
<evidence type="ECO:0000256" key="1">
    <source>
        <dbReference type="SAM" id="Phobius"/>
    </source>
</evidence>
<dbReference type="CDD" id="cd05709">
    <property type="entry name" value="S2P-M50"/>
    <property type="match status" value="1"/>
</dbReference>
<feature type="transmembrane region" description="Helical" evidence="1">
    <location>
        <begin position="233"/>
        <end position="253"/>
    </location>
</feature>
<feature type="transmembrane region" description="Helical" evidence="1">
    <location>
        <begin position="363"/>
        <end position="388"/>
    </location>
</feature>
<feature type="transmembrane region" description="Helical" evidence="1">
    <location>
        <begin position="288"/>
        <end position="307"/>
    </location>
</feature>
<feature type="transmembrane region" description="Helical" evidence="1">
    <location>
        <begin position="427"/>
        <end position="449"/>
    </location>
</feature>
<dbReference type="InterPro" id="IPR001193">
    <property type="entry name" value="MBTPS2"/>
</dbReference>
<evidence type="ECO:0008006" key="4">
    <source>
        <dbReference type="Google" id="ProtNLM"/>
    </source>
</evidence>
<keyword evidence="3" id="KW-1185">Reference proteome</keyword>
<organism evidence="2 3">
    <name type="scientific">Candidatus Magnetaquiglobus chichijimensis</name>
    <dbReference type="NCBI Taxonomy" id="3141448"/>
    <lineage>
        <taxon>Bacteria</taxon>
        <taxon>Pseudomonadati</taxon>
        <taxon>Pseudomonadota</taxon>
        <taxon>Magnetococcia</taxon>
        <taxon>Magnetococcales</taxon>
        <taxon>Candidatus Magnetaquicoccaceae</taxon>
        <taxon>Candidatus Magnetaquiglobus</taxon>
    </lineage>
</organism>
<dbReference type="Proteomes" id="UP001628193">
    <property type="component" value="Unassembled WGS sequence"/>
</dbReference>
<evidence type="ECO:0000313" key="2">
    <source>
        <dbReference type="EMBL" id="GAB0055859.1"/>
    </source>
</evidence>
<feature type="transmembrane region" description="Helical" evidence="1">
    <location>
        <begin position="394"/>
        <end position="415"/>
    </location>
</feature>
<dbReference type="PANTHER" id="PTHR13325:SF3">
    <property type="entry name" value="MEMBRANE-BOUND TRANSCRIPTION FACTOR SITE-2 PROTEASE"/>
    <property type="match status" value="1"/>
</dbReference>
<reference evidence="2 3" key="1">
    <citation type="submission" date="2024-09" db="EMBL/GenBank/DDBJ databases">
        <title>Draft genome sequence of Candidatus Magnetaquicoccaceae bacterium FCR-1.</title>
        <authorList>
            <person name="Shimoshige H."/>
            <person name="Shimamura S."/>
            <person name="Taoka A."/>
            <person name="Kobayashi H."/>
            <person name="Maekawa T."/>
        </authorList>
    </citation>
    <scope>NUCLEOTIDE SEQUENCE [LARGE SCALE GENOMIC DNA]</scope>
    <source>
        <strain evidence="2 3">FCR-1</strain>
    </source>
</reference>
<dbReference type="RefSeq" id="WP_420903571.1">
    <property type="nucleotide sequence ID" value="NZ_BAAFGK010000001.1"/>
</dbReference>
<dbReference type="PANTHER" id="PTHR13325">
    <property type="entry name" value="PROTEASE M50 MEMBRANE-BOUND TRANSCRIPTION FACTOR SITE 2 PROTEASE"/>
    <property type="match status" value="1"/>
</dbReference>
<feature type="transmembrane region" description="Helical" evidence="1">
    <location>
        <begin position="160"/>
        <end position="181"/>
    </location>
</feature>
<feature type="transmembrane region" description="Helical" evidence="1">
    <location>
        <begin position="193"/>
        <end position="213"/>
    </location>
</feature>
<keyword evidence="1" id="KW-1133">Transmembrane helix</keyword>
<dbReference type="EMBL" id="BAAFGK010000001">
    <property type="protein sequence ID" value="GAB0055859.1"/>
    <property type="molecule type" value="Genomic_DNA"/>
</dbReference>
<name>A0ABQ0C4Q0_9PROT</name>
<accession>A0ABQ0C4Q0</accession>
<dbReference type="SUPFAM" id="SSF111369">
    <property type="entry name" value="HlyD-like secretion proteins"/>
    <property type="match status" value="1"/>
</dbReference>